<feature type="transmembrane region" description="Helical" evidence="1">
    <location>
        <begin position="12"/>
        <end position="31"/>
    </location>
</feature>
<gene>
    <name evidence="3" type="ORF">FLK61_23210</name>
</gene>
<dbReference type="GO" id="GO:0008237">
    <property type="term" value="F:metallopeptidase activity"/>
    <property type="evidence" value="ECO:0007669"/>
    <property type="project" value="UniProtKB-KW"/>
</dbReference>
<dbReference type="EMBL" id="CP041372">
    <property type="protein sequence ID" value="QKS69710.1"/>
    <property type="molecule type" value="Genomic_DNA"/>
</dbReference>
<feature type="transmembrane region" description="Helical" evidence="1">
    <location>
        <begin position="132"/>
        <end position="148"/>
    </location>
</feature>
<keyword evidence="1" id="KW-0472">Membrane</keyword>
<reference evidence="4" key="1">
    <citation type="submission" date="2019-07" db="EMBL/GenBank/DDBJ databases">
        <title>Bacillus alkalisoli sp. nov. isolated from saline soil.</title>
        <authorList>
            <person name="Sun J.-Q."/>
            <person name="Xu L."/>
        </authorList>
    </citation>
    <scope>NUCLEOTIDE SEQUENCE [LARGE SCALE GENOMIC DNA]</scope>
    <source>
        <strain evidence="4">M4U3P1</strain>
    </source>
</reference>
<evidence type="ECO:0000313" key="3">
    <source>
        <dbReference type="EMBL" id="QKS69710.1"/>
    </source>
</evidence>
<dbReference type="Proteomes" id="UP000318138">
    <property type="component" value="Chromosome"/>
</dbReference>
<dbReference type="KEGG" id="psua:FLK61_23210"/>
<dbReference type="AlphaFoldDB" id="A0A859FA18"/>
<protein>
    <submittedName>
        <fullName evidence="3">CPBP family intramembrane metalloprotease</fullName>
    </submittedName>
</protein>
<feature type="transmembrane region" description="Helical" evidence="1">
    <location>
        <begin position="177"/>
        <end position="195"/>
    </location>
</feature>
<keyword evidence="1" id="KW-0812">Transmembrane</keyword>
<accession>A0A859FA18</accession>
<dbReference type="InterPro" id="IPR052710">
    <property type="entry name" value="CAAX_protease"/>
</dbReference>
<dbReference type="PANTHER" id="PTHR36435:SF1">
    <property type="entry name" value="CAAX AMINO TERMINAL PROTEASE FAMILY PROTEIN"/>
    <property type="match status" value="1"/>
</dbReference>
<dbReference type="InterPro" id="IPR003675">
    <property type="entry name" value="Rce1/LyrA-like_dom"/>
</dbReference>
<evidence type="ECO:0000256" key="1">
    <source>
        <dbReference type="SAM" id="Phobius"/>
    </source>
</evidence>
<dbReference type="GO" id="GO:0080120">
    <property type="term" value="P:CAAX-box protein maturation"/>
    <property type="evidence" value="ECO:0007669"/>
    <property type="project" value="UniProtKB-ARBA"/>
</dbReference>
<dbReference type="GO" id="GO:0004175">
    <property type="term" value="F:endopeptidase activity"/>
    <property type="evidence" value="ECO:0007669"/>
    <property type="project" value="UniProtKB-ARBA"/>
</dbReference>
<keyword evidence="3" id="KW-0378">Hydrolase</keyword>
<evidence type="ECO:0000313" key="4">
    <source>
        <dbReference type="Proteomes" id="UP000318138"/>
    </source>
</evidence>
<proteinExistence type="predicted"/>
<keyword evidence="3" id="KW-0482">Metalloprotease</keyword>
<name>A0A859FA18_9BACI</name>
<keyword evidence="3" id="KW-0645">Protease</keyword>
<feature type="domain" description="CAAX prenyl protease 2/Lysostaphin resistance protein A-like" evidence="2">
    <location>
        <begin position="101"/>
        <end position="186"/>
    </location>
</feature>
<feature type="transmembrane region" description="Helical" evidence="1">
    <location>
        <begin position="98"/>
        <end position="120"/>
    </location>
</feature>
<keyword evidence="4" id="KW-1185">Reference proteome</keyword>
<dbReference type="GO" id="GO:0006508">
    <property type="term" value="P:proteolysis"/>
    <property type="evidence" value="ECO:0007669"/>
    <property type="project" value="UniProtKB-KW"/>
</dbReference>
<dbReference type="PANTHER" id="PTHR36435">
    <property type="entry name" value="SLR1288 PROTEIN"/>
    <property type="match status" value="1"/>
</dbReference>
<dbReference type="RefSeq" id="WP_176007752.1">
    <property type="nucleotide sequence ID" value="NZ_CP041372.2"/>
</dbReference>
<dbReference type="Pfam" id="PF02517">
    <property type="entry name" value="Rce1-like"/>
    <property type="match status" value="1"/>
</dbReference>
<feature type="transmembrane region" description="Helical" evidence="1">
    <location>
        <begin position="51"/>
        <end position="78"/>
    </location>
</feature>
<feature type="transmembrane region" description="Helical" evidence="1">
    <location>
        <begin position="210"/>
        <end position="233"/>
    </location>
</feature>
<organism evidence="3 4">
    <name type="scientific">Paenalkalicoccus suaedae</name>
    <dbReference type="NCBI Taxonomy" id="2592382"/>
    <lineage>
        <taxon>Bacteria</taxon>
        <taxon>Bacillati</taxon>
        <taxon>Bacillota</taxon>
        <taxon>Bacilli</taxon>
        <taxon>Bacillales</taxon>
        <taxon>Bacillaceae</taxon>
        <taxon>Paenalkalicoccus</taxon>
    </lineage>
</organism>
<evidence type="ECO:0000259" key="2">
    <source>
        <dbReference type="Pfam" id="PF02517"/>
    </source>
</evidence>
<sequence length="239" mass="27057">MAVILPQNLNTFNVYGIYLYLTIFLWIYLFFKKHNISFKELTIGNTRKVPWLKIGITTTLMYVLSTAITVAGILYLMYLFPSFITDAGSGGPVVEETLLRVLIHILLTVLTAPIVEELLFRGILQNKLSFKYGRVIGIVLTALLFAVIHPLSMLSAFIISIFLSILYIRYQTIIVPILAHVFFNFLSIIQTYGLAPSSEEPAITVPNVEALWIISGIILFLCMLIIPLVYVFFVRETAR</sequence>
<keyword evidence="1" id="KW-1133">Transmembrane helix</keyword>